<feature type="domain" description="RCC1-like" evidence="4">
    <location>
        <begin position="320"/>
        <end position="604"/>
    </location>
</feature>
<evidence type="ECO:0000256" key="2">
    <source>
        <dbReference type="ARBA" id="ARBA00022737"/>
    </source>
</evidence>
<dbReference type="InterPro" id="IPR041690">
    <property type="entry name" value="Cadherin_5"/>
</dbReference>
<sequence>MHLEHTLGFLPNIRFSILLVSCVLAACSGGEEKPTNKAPVAANDVATTHEDTAVVIPASTLVSNDTDADGDSLTVTAVGKETHGTVTLAGGNVTLTPETNFFGTATFEYTVSDGTSTSAATVTVTVNPLPDAPTAVADSAQVDEDAVLVIPATTLVTNDVDVDGDTLVVAAVGAATHGTVTLAGDDVTFTPEANFFGAATFEYTVSDGTSTRTATVTITVRSVNDAPVAIFDSAFADEDVELLIPVATLLSNDRDIEGDSLTVSQVANAHNGTVELVGDDVKFTPTPGFAGAAGFEYQVSDIHGATVTGPIALIVRASGTKQVVAGGAHTCAVFPDGRVKCWGANTYGQLGLEHGSVLGDGPNEMGGFLPFVGLGTGERVAALALRSSFTCALLERGAVKCWGLNVYGQLGRGDTVNRGGRSGEMGDALPQVDLGTGRTARALAAGVYSACAILENGTVKCWGYNSYGQLGLGDTADRGDGPGEMGNALPPVNLGTGRTAKALAMGNVHTCALLDDATVKCWGHNDYGQLGLGDKEHRGDGLDEMGDALPSVNLGTGRTAKALVAGRISTCALLDDATVKCWGNNASGQLGLGDRENRGALPGQMGDGLPPVNLGTGRSAMALSVGDDHACALLDDGSVKCWGENSYGSLGLGDSVWRGDGPGEMGDALPQINLGTGRTATSLTASYYYTCVTLDEGSVKCWGMNDYGKLGLGDIANRGGNPGEMGDALPAVEL</sequence>
<comment type="caution">
    <text evidence="5">The sequence shown here is derived from an EMBL/GenBank/DDBJ whole genome shotgun (WGS) entry which is preliminary data.</text>
</comment>
<evidence type="ECO:0000313" key="6">
    <source>
        <dbReference type="Proteomes" id="UP001221838"/>
    </source>
</evidence>
<feature type="domain" description="Cadherin-like" evidence="3">
    <location>
        <begin position="35"/>
        <end position="127"/>
    </location>
</feature>
<evidence type="ECO:0000313" key="5">
    <source>
        <dbReference type="EMBL" id="MDC0710305.1"/>
    </source>
</evidence>
<dbReference type="RefSeq" id="WP_272139644.1">
    <property type="nucleotide sequence ID" value="NZ_JAQNDM010000002.1"/>
</dbReference>
<evidence type="ECO:0000259" key="4">
    <source>
        <dbReference type="Pfam" id="PF25390"/>
    </source>
</evidence>
<reference evidence="5 6" key="1">
    <citation type="submission" date="2022-11" db="EMBL/GenBank/DDBJ databases">
        <title>Minimal conservation of predation-associated metabolite biosynthetic gene clusters underscores biosynthetic potential of Myxococcota including descriptions for ten novel species: Archangium lansinium sp. nov., Myxococcus landrumus sp. nov., Nannocystis bai.</title>
        <authorList>
            <person name="Ahearne A."/>
            <person name="Stevens C."/>
            <person name="Dowd S."/>
        </authorList>
    </citation>
    <scope>NUCLEOTIDE SEQUENCE [LARGE SCALE GENOMIC DNA]</scope>
    <source>
        <strain evidence="5 6">NCWAL01</strain>
    </source>
</reference>
<dbReference type="Gene3D" id="2.130.10.30">
    <property type="entry name" value="Regulator of chromosome condensation 1/beta-lactamase-inhibitor protein II"/>
    <property type="match status" value="2"/>
</dbReference>
<dbReference type="EMBL" id="JAQNDM010000002">
    <property type="protein sequence ID" value="MDC0710305.1"/>
    <property type="molecule type" value="Genomic_DNA"/>
</dbReference>
<organism evidence="5 6">
    <name type="scientific">Stigmatella ashevillensis</name>
    <dbReference type="NCBI Taxonomy" id="2995309"/>
    <lineage>
        <taxon>Bacteria</taxon>
        <taxon>Pseudomonadati</taxon>
        <taxon>Myxococcota</taxon>
        <taxon>Myxococcia</taxon>
        <taxon>Myxococcales</taxon>
        <taxon>Cystobacterineae</taxon>
        <taxon>Archangiaceae</taxon>
        <taxon>Stigmatella</taxon>
    </lineage>
</organism>
<evidence type="ECO:0000256" key="1">
    <source>
        <dbReference type="ARBA" id="ARBA00022658"/>
    </source>
</evidence>
<name>A0ABT5D9E7_9BACT</name>
<dbReference type="Pfam" id="PF25390">
    <property type="entry name" value="WD40_RLD"/>
    <property type="match status" value="1"/>
</dbReference>
<dbReference type="PROSITE" id="PS50012">
    <property type="entry name" value="RCC1_3"/>
    <property type="match status" value="5"/>
</dbReference>
<dbReference type="PANTHER" id="PTHR45982">
    <property type="entry name" value="REGULATOR OF CHROMOSOME CONDENSATION"/>
    <property type="match status" value="1"/>
</dbReference>
<dbReference type="InterPro" id="IPR000408">
    <property type="entry name" value="Reg_chr_condens"/>
</dbReference>
<dbReference type="Gene3D" id="2.60.40.2810">
    <property type="match status" value="3"/>
</dbReference>
<dbReference type="Proteomes" id="UP001221838">
    <property type="component" value="Unassembled WGS sequence"/>
</dbReference>
<keyword evidence="1" id="KW-0344">Guanine-nucleotide releasing factor</keyword>
<evidence type="ECO:0000259" key="3">
    <source>
        <dbReference type="Pfam" id="PF17892"/>
    </source>
</evidence>
<dbReference type="Pfam" id="PF17892">
    <property type="entry name" value="Cadherin_5"/>
    <property type="match status" value="2"/>
</dbReference>
<dbReference type="Pfam" id="PF13540">
    <property type="entry name" value="RCC1_2"/>
    <property type="match status" value="2"/>
</dbReference>
<dbReference type="PANTHER" id="PTHR45982:SF1">
    <property type="entry name" value="REGULATOR OF CHROMOSOME CONDENSATION"/>
    <property type="match status" value="1"/>
</dbReference>
<dbReference type="InterPro" id="IPR009091">
    <property type="entry name" value="RCC1/BLIP-II"/>
</dbReference>
<dbReference type="InterPro" id="IPR051553">
    <property type="entry name" value="Ran_GTPase-activating"/>
</dbReference>
<dbReference type="PRINTS" id="PR00633">
    <property type="entry name" value="RCCNDNSATION"/>
</dbReference>
<accession>A0ABT5D9E7</accession>
<keyword evidence="6" id="KW-1185">Reference proteome</keyword>
<dbReference type="InterPro" id="IPR058923">
    <property type="entry name" value="RCC1-like_dom"/>
</dbReference>
<keyword evidence="2" id="KW-0677">Repeat</keyword>
<dbReference type="NCBIfam" id="NF012211">
    <property type="entry name" value="tand_rpt_95"/>
    <property type="match status" value="3"/>
</dbReference>
<proteinExistence type="predicted"/>
<protein>
    <submittedName>
        <fullName evidence="5">Ig-like domain-containing protein</fullName>
    </submittedName>
</protein>
<feature type="domain" description="Cadherin-like" evidence="3">
    <location>
        <begin position="131"/>
        <end position="220"/>
    </location>
</feature>
<gene>
    <name evidence="5" type="ORF">POL68_17650</name>
</gene>
<dbReference type="SUPFAM" id="SSF50985">
    <property type="entry name" value="RCC1/BLIP-II"/>
    <property type="match status" value="2"/>
</dbReference>
<dbReference type="Pfam" id="PF17963">
    <property type="entry name" value="Big_9"/>
    <property type="match status" value="1"/>
</dbReference>